<keyword evidence="1" id="KW-1133">Transmembrane helix</keyword>
<accession>A0A7S3HTX2</accession>
<protein>
    <submittedName>
        <fullName evidence="2">Uncharacterized protein</fullName>
    </submittedName>
</protein>
<name>A0A7S3HTX2_9SPIT</name>
<keyword evidence="1" id="KW-0472">Membrane</keyword>
<organism evidence="2">
    <name type="scientific">Favella ehrenbergii</name>
    <dbReference type="NCBI Taxonomy" id="182087"/>
    <lineage>
        <taxon>Eukaryota</taxon>
        <taxon>Sar</taxon>
        <taxon>Alveolata</taxon>
        <taxon>Ciliophora</taxon>
        <taxon>Intramacronucleata</taxon>
        <taxon>Spirotrichea</taxon>
        <taxon>Choreotrichia</taxon>
        <taxon>Tintinnida</taxon>
        <taxon>Xystonellidae</taxon>
        <taxon>Favella</taxon>
    </lineage>
</organism>
<feature type="transmembrane region" description="Helical" evidence="1">
    <location>
        <begin position="72"/>
        <end position="93"/>
    </location>
</feature>
<keyword evidence="1" id="KW-0812">Transmembrane</keyword>
<gene>
    <name evidence="2" type="ORF">FEHR0123_LOCUS19</name>
</gene>
<dbReference type="EMBL" id="HBIE01000026">
    <property type="protein sequence ID" value="CAE0305115.1"/>
    <property type="molecule type" value="Transcribed_RNA"/>
</dbReference>
<feature type="transmembrane region" description="Helical" evidence="1">
    <location>
        <begin position="14"/>
        <end position="33"/>
    </location>
</feature>
<feature type="transmembrane region" description="Helical" evidence="1">
    <location>
        <begin position="45"/>
        <end position="66"/>
    </location>
</feature>
<proteinExistence type="predicted"/>
<evidence type="ECO:0000313" key="2">
    <source>
        <dbReference type="EMBL" id="CAE0305115.1"/>
    </source>
</evidence>
<dbReference type="AlphaFoldDB" id="A0A7S3HTX2"/>
<sequence length="117" mass="13250">MMYASSLSPLYKDYVAYFLILCGLHLTWVTAIFNLSSTAGAKFDWLFLEPLAFFLIVCADSTAVLPGGQAKLAYVSFFLWTLTRYLLLMKNIVQQITTHMGLRFLKVKPRVKTAKAD</sequence>
<evidence type="ECO:0000256" key="1">
    <source>
        <dbReference type="SAM" id="Phobius"/>
    </source>
</evidence>
<reference evidence="2" key="1">
    <citation type="submission" date="2021-01" db="EMBL/GenBank/DDBJ databases">
        <authorList>
            <person name="Corre E."/>
            <person name="Pelletier E."/>
            <person name="Niang G."/>
            <person name="Scheremetjew M."/>
            <person name="Finn R."/>
            <person name="Kale V."/>
            <person name="Holt S."/>
            <person name="Cochrane G."/>
            <person name="Meng A."/>
            <person name="Brown T."/>
            <person name="Cohen L."/>
        </authorList>
    </citation>
    <scope>NUCLEOTIDE SEQUENCE</scope>
    <source>
        <strain evidence="2">Fehren 1</strain>
    </source>
</reference>